<evidence type="ECO:0000313" key="1">
    <source>
        <dbReference type="EMBL" id="QHU20307.1"/>
    </source>
</evidence>
<accession>A0A6C0KUD6</accession>
<dbReference type="AlphaFoldDB" id="A0A6C0KUD6"/>
<organism evidence="1">
    <name type="scientific">viral metagenome</name>
    <dbReference type="NCBI Taxonomy" id="1070528"/>
    <lineage>
        <taxon>unclassified sequences</taxon>
        <taxon>metagenomes</taxon>
        <taxon>organismal metagenomes</taxon>
    </lineage>
</organism>
<evidence type="ECO:0008006" key="2">
    <source>
        <dbReference type="Google" id="ProtNLM"/>
    </source>
</evidence>
<proteinExistence type="predicted"/>
<reference evidence="1" key="1">
    <citation type="journal article" date="2020" name="Nature">
        <title>Giant virus diversity and host interactions through global metagenomics.</title>
        <authorList>
            <person name="Schulz F."/>
            <person name="Roux S."/>
            <person name="Paez-Espino D."/>
            <person name="Jungbluth S."/>
            <person name="Walsh D.A."/>
            <person name="Denef V.J."/>
            <person name="McMahon K.D."/>
            <person name="Konstantinidis K.T."/>
            <person name="Eloe-Fadrosh E.A."/>
            <person name="Kyrpides N.C."/>
            <person name="Woyke T."/>
        </authorList>
    </citation>
    <scope>NUCLEOTIDE SEQUENCE</scope>
    <source>
        <strain evidence="1">GVMAG-S-3300013093-109</strain>
    </source>
</reference>
<sequence length="130" mass="15143">MCKHCQDVLGDLALPHDESKCPLQKSFYCSTCAKYGHLTNKCPAKPSTYYTEPCFVEQLIPHTLLKEYNITSRTPLPLRKNEEPQRLLEIQDDDRVITAYLAARSIKSKNKRHALEEYARQQNMRLVYIK</sequence>
<dbReference type="EMBL" id="MN740968">
    <property type="protein sequence ID" value="QHU20307.1"/>
    <property type="molecule type" value="Genomic_DNA"/>
</dbReference>
<name>A0A6C0KUD6_9ZZZZ</name>
<protein>
    <recommendedName>
        <fullName evidence="2">CCHC-type domain-containing protein</fullName>
    </recommendedName>
</protein>